<dbReference type="PANTHER" id="PTHR24171">
    <property type="entry name" value="ANKYRIN REPEAT DOMAIN-CONTAINING PROTEIN 39-RELATED"/>
    <property type="match status" value="1"/>
</dbReference>
<dbReference type="PANTHER" id="PTHR24171:SF9">
    <property type="entry name" value="ANKYRIN REPEAT DOMAIN-CONTAINING PROTEIN 39"/>
    <property type="match status" value="1"/>
</dbReference>
<evidence type="ECO:0000313" key="5">
    <source>
        <dbReference type="Proteomes" id="UP001178507"/>
    </source>
</evidence>
<evidence type="ECO:0000313" key="4">
    <source>
        <dbReference type="EMBL" id="CAJ1394704.1"/>
    </source>
</evidence>
<keyword evidence="5" id="KW-1185">Reference proteome</keyword>
<sequence length="110" mass="11865">MIAAQLFTAAAEGRAEVCKDLLRQHPQLLEACDRQGRTALVLAARHGRLQVCEVLVAARADVEATDFLDKTPLAYAAAARHTEIARLLLDHGAEVEATDCIVRDMGCGIL</sequence>
<comment type="caution">
    <text evidence="4">The sequence shown here is derived from an EMBL/GenBank/DDBJ whole genome shotgun (WGS) entry which is preliminary data.</text>
</comment>
<dbReference type="InterPro" id="IPR036770">
    <property type="entry name" value="Ankyrin_rpt-contain_sf"/>
</dbReference>
<evidence type="ECO:0000256" key="1">
    <source>
        <dbReference type="ARBA" id="ARBA00022737"/>
    </source>
</evidence>
<evidence type="ECO:0000256" key="3">
    <source>
        <dbReference type="PROSITE-ProRule" id="PRU00023"/>
    </source>
</evidence>
<keyword evidence="1" id="KW-0677">Repeat</keyword>
<dbReference type="EMBL" id="CAUJNA010002924">
    <property type="protein sequence ID" value="CAJ1394704.1"/>
    <property type="molecule type" value="Genomic_DNA"/>
</dbReference>
<proteinExistence type="predicted"/>
<dbReference type="SMART" id="SM00248">
    <property type="entry name" value="ANK"/>
    <property type="match status" value="2"/>
</dbReference>
<feature type="repeat" description="ANK" evidence="3">
    <location>
        <begin position="68"/>
        <end position="100"/>
    </location>
</feature>
<dbReference type="PRINTS" id="PR01415">
    <property type="entry name" value="ANKYRIN"/>
</dbReference>
<dbReference type="Gene3D" id="1.25.40.20">
    <property type="entry name" value="Ankyrin repeat-containing domain"/>
    <property type="match status" value="1"/>
</dbReference>
<reference evidence="4" key="1">
    <citation type="submission" date="2023-08" db="EMBL/GenBank/DDBJ databases">
        <authorList>
            <person name="Chen Y."/>
            <person name="Shah S."/>
            <person name="Dougan E. K."/>
            <person name="Thang M."/>
            <person name="Chan C."/>
        </authorList>
    </citation>
    <scope>NUCLEOTIDE SEQUENCE</scope>
</reference>
<dbReference type="PROSITE" id="PS50297">
    <property type="entry name" value="ANK_REP_REGION"/>
    <property type="match status" value="2"/>
</dbReference>
<dbReference type="SUPFAM" id="SSF48403">
    <property type="entry name" value="Ankyrin repeat"/>
    <property type="match status" value="1"/>
</dbReference>
<dbReference type="AlphaFoldDB" id="A0AA36IXM2"/>
<protein>
    <recommendedName>
        <fullName evidence="6">Ankyrin repeat protein</fullName>
    </recommendedName>
</protein>
<keyword evidence="2 3" id="KW-0040">ANK repeat</keyword>
<organism evidence="4 5">
    <name type="scientific">Effrenium voratum</name>
    <dbReference type="NCBI Taxonomy" id="2562239"/>
    <lineage>
        <taxon>Eukaryota</taxon>
        <taxon>Sar</taxon>
        <taxon>Alveolata</taxon>
        <taxon>Dinophyceae</taxon>
        <taxon>Suessiales</taxon>
        <taxon>Symbiodiniaceae</taxon>
        <taxon>Effrenium</taxon>
    </lineage>
</organism>
<accession>A0AA36IXM2</accession>
<dbReference type="Pfam" id="PF12796">
    <property type="entry name" value="Ank_2"/>
    <property type="match status" value="1"/>
</dbReference>
<feature type="repeat" description="ANK" evidence="3">
    <location>
        <begin position="35"/>
        <end position="67"/>
    </location>
</feature>
<gene>
    <name evidence="4" type="ORF">EVOR1521_LOCUS19308</name>
</gene>
<dbReference type="Proteomes" id="UP001178507">
    <property type="component" value="Unassembled WGS sequence"/>
</dbReference>
<dbReference type="PROSITE" id="PS50088">
    <property type="entry name" value="ANK_REPEAT"/>
    <property type="match status" value="2"/>
</dbReference>
<evidence type="ECO:0008006" key="6">
    <source>
        <dbReference type="Google" id="ProtNLM"/>
    </source>
</evidence>
<evidence type="ECO:0000256" key="2">
    <source>
        <dbReference type="ARBA" id="ARBA00023043"/>
    </source>
</evidence>
<name>A0AA36IXM2_9DINO</name>
<dbReference type="InterPro" id="IPR002110">
    <property type="entry name" value="Ankyrin_rpt"/>
</dbReference>